<dbReference type="Pfam" id="PF00582">
    <property type="entry name" value="Usp"/>
    <property type="match status" value="2"/>
</dbReference>
<reference evidence="3 4" key="1">
    <citation type="submission" date="2018-10" db="EMBL/GenBank/DDBJ databases">
        <title>Genomic Encyclopedia of Archaeal and Bacterial Type Strains, Phase II (KMG-II): from individual species to whole genera.</title>
        <authorList>
            <person name="Goeker M."/>
        </authorList>
    </citation>
    <scope>NUCLEOTIDE SEQUENCE [LARGE SCALE GENOMIC DNA]</scope>
    <source>
        <strain evidence="3 4">DSM 19839</strain>
    </source>
</reference>
<evidence type="ECO:0000313" key="3">
    <source>
        <dbReference type="EMBL" id="RKS53701.1"/>
    </source>
</evidence>
<name>A0A495PT28_9FLAO</name>
<dbReference type="CDD" id="cd00293">
    <property type="entry name" value="USP-like"/>
    <property type="match status" value="2"/>
</dbReference>
<dbReference type="RefSeq" id="WP_121345780.1">
    <property type="nucleotide sequence ID" value="NZ_RBLG01000002.1"/>
</dbReference>
<dbReference type="InterPro" id="IPR006016">
    <property type="entry name" value="UspA"/>
</dbReference>
<feature type="domain" description="UspA" evidence="2">
    <location>
        <begin position="1"/>
        <end position="146"/>
    </location>
</feature>
<dbReference type="AlphaFoldDB" id="A0A495PT28"/>
<feature type="domain" description="UspA" evidence="2">
    <location>
        <begin position="155"/>
        <end position="277"/>
    </location>
</feature>
<keyword evidence="4" id="KW-1185">Reference proteome</keyword>
<protein>
    <submittedName>
        <fullName evidence="3">Nucleotide-binding universal stress UspA family protein</fullName>
    </submittedName>
</protein>
<evidence type="ECO:0000313" key="4">
    <source>
        <dbReference type="Proteomes" id="UP000276282"/>
    </source>
</evidence>
<organism evidence="3 4">
    <name type="scientific">Gillisia mitskevichiae</name>
    <dbReference type="NCBI Taxonomy" id="270921"/>
    <lineage>
        <taxon>Bacteria</taxon>
        <taxon>Pseudomonadati</taxon>
        <taxon>Bacteroidota</taxon>
        <taxon>Flavobacteriia</taxon>
        <taxon>Flavobacteriales</taxon>
        <taxon>Flavobacteriaceae</taxon>
        <taxon>Gillisia</taxon>
    </lineage>
</organism>
<dbReference type="SUPFAM" id="SSF52402">
    <property type="entry name" value="Adenine nucleotide alpha hydrolases-like"/>
    <property type="match status" value="2"/>
</dbReference>
<evidence type="ECO:0000259" key="2">
    <source>
        <dbReference type="Pfam" id="PF00582"/>
    </source>
</evidence>
<gene>
    <name evidence="3" type="ORF">BC962_1955</name>
</gene>
<comment type="caution">
    <text evidence="3">The sequence shown here is derived from an EMBL/GenBank/DDBJ whole genome shotgun (WGS) entry which is preliminary data.</text>
</comment>
<dbReference type="InterPro" id="IPR006015">
    <property type="entry name" value="Universal_stress_UspA"/>
</dbReference>
<dbReference type="EMBL" id="RBLG01000002">
    <property type="protein sequence ID" value="RKS53701.1"/>
    <property type="molecule type" value="Genomic_DNA"/>
</dbReference>
<dbReference type="Proteomes" id="UP000276282">
    <property type="component" value="Unassembled WGS sequence"/>
</dbReference>
<dbReference type="OrthoDB" id="9788959at2"/>
<dbReference type="Gene3D" id="3.40.50.620">
    <property type="entry name" value="HUPs"/>
    <property type="match status" value="2"/>
</dbReference>
<dbReference type="PRINTS" id="PR01438">
    <property type="entry name" value="UNVRSLSTRESS"/>
</dbReference>
<dbReference type="InterPro" id="IPR014729">
    <property type="entry name" value="Rossmann-like_a/b/a_fold"/>
</dbReference>
<dbReference type="PANTHER" id="PTHR46268">
    <property type="entry name" value="STRESS RESPONSE PROTEIN NHAX"/>
    <property type="match status" value="1"/>
</dbReference>
<sequence length="284" mass="33245">MKRILLPTDFSDNAFNALCYAVQLFEKEKCEFTLLHTYTPVTYNVGTPADSYSTFELLEILKVTVAQNLDKTEKLLKEKFKNPNHIFEKVSSFNILINEMQDQIKEKNIDLIVMGTSGATGAKEIFLGTNTMYTIKKIKCAVIAVPANFVYEQPKEILFPTDFNFSYKNRYLSFVRDLCKINNSKLHIFNVIHEEDKATDHEMMMDFLDKYFEHNSHRFHIAEHKDIQEAIVEFELKNKINLLIMIHTKHSFFENILFKPVINKIVFHTKVPFLVIPSEERMLN</sequence>
<accession>A0A495PT28</accession>
<proteinExistence type="inferred from homology"/>
<evidence type="ECO:0000256" key="1">
    <source>
        <dbReference type="ARBA" id="ARBA00008791"/>
    </source>
</evidence>
<comment type="similarity">
    <text evidence="1">Belongs to the universal stress protein A family.</text>
</comment>
<dbReference type="PANTHER" id="PTHR46268:SF6">
    <property type="entry name" value="UNIVERSAL STRESS PROTEIN UP12"/>
    <property type="match status" value="1"/>
</dbReference>